<name>A0ABW6PA37_9NOCA</name>
<dbReference type="PANTHER" id="PTHR32071:SF122">
    <property type="entry name" value="SIGMA FACTOR"/>
    <property type="match status" value="1"/>
</dbReference>
<feature type="domain" description="Sigma-54 factor interaction" evidence="6">
    <location>
        <begin position="455"/>
        <end position="516"/>
    </location>
</feature>
<dbReference type="InterPro" id="IPR009057">
    <property type="entry name" value="Homeodomain-like_sf"/>
</dbReference>
<dbReference type="PANTHER" id="PTHR32071">
    <property type="entry name" value="TRANSCRIPTIONAL REGULATORY PROTEIN"/>
    <property type="match status" value="1"/>
</dbReference>
<keyword evidence="1" id="KW-0547">Nucleotide-binding</keyword>
<dbReference type="PRINTS" id="PR01590">
    <property type="entry name" value="HTHFIS"/>
</dbReference>
<evidence type="ECO:0000256" key="1">
    <source>
        <dbReference type="ARBA" id="ARBA00022741"/>
    </source>
</evidence>
<evidence type="ECO:0000313" key="8">
    <source>
        <dbReference type="Proteomes" id="UP001601442"/>
    </source>
</evidence>
<dbReference type="Proteomes" id="UP001601442">
    <property type="component" value="Unassembled WGS sequence"/>
</dbReference>
<dbReference type="SUPFAM" id="SSF52540">
    <property type="entry name" value="P-loop containing nucleoside triphosphate hydrolases"/>
    <property type="match status" value="1"/>
</dbReference>
<dbReference type="InterPro" id="IPR058031">
    <property type="entry name" value="AAA_lid_NorR"/>
</dbReference>
<dbReference type="InterPro" id="IPR002078">
    <property type="entry name" value="Sigma_54_int"/>
</dbReference>
<keyword evidence="4" id="KW-0238">DNA-binding</keyword>
<dbReference type="SUPFAM" id="SSF46689">
    <property type="entry name" value="Homeodomain-like"/>
    <property type="match status" value="1"/>
</dbReference>
<proteinExistence type="predicted"/>
<accession>A0ABW6PA37</accession>
<dbReference type="Gene3D" id="1.10.10.60">
    <property type="entry name" value="Homeodomain-like"/>
    <property type="match status" value="1"/>
</dbReference>
<evidence type="ECO:0000256" key="5">
    <source>
        <dbReference type="ARBA" id="ARBA00023163"/>
    </source>
</evidence>
<keyword evidence="3" id="KW-0805">Transcription regulation</keyword>
<keyword evidence="8" id="KW-1185">Reference proteome</keyword>
<dbReference type="Pfam" id="PF25601">
    <property type="entry name" value="AAA_lid_14"/>
    <property type="match status" value="1"/>
</dbReference>
<evidence type="ECO:0000256" key="3">
    <source>
        <dbReference type="ARBA" id="ARBA00023015"/>
    </source>
</evidence>
<dbReference type="Gene3D" id="3.30.450.40">
    <property type="match status" value="1"/>
</dbReference>
<evidence type="ECO:0000256" key="4">
    <source>
        <dbReference type="ARBA" id="ARBA00023125"/>
    </source>
</evidence>
<dbReference type="PROSITE" id="PS50045">
    <property type="entry name" value="SIGMA54_INTERACT_4"/>
    <property type="match status" value="1"/>
</dbReference>
<dbReference type="InterPro" id="IPR027417">
    <property type="entry name" value="P-loop_NTPase"/>
</dbReference>
<evidence type="ECO:0000313" key="7">
    <source>
        <dbReference type="EMBL" id="MFF0500006.1"/>
    </source>
</evidence>
<gene>
    <name evidence="7" type="ORF">ACFYU5_26635</name>
</gene>
<dbReference type="InterPro" id="IPR003018">
    <property type="entry name" value="GAF"/>
</dbReference>
<dbReference type="Gene3D" id="1.10.8.60">
    <property type="match status" value="1"/>
</dbReference>
<dbReference type="InterPro" id="IPR002197">
    <property type="entry name" value="HTH_Fis"/>
</dbReference>
<dbReference type="InterPro" id="IPR029016">
    <property type="entry name" value="GAF-like_dom_sf"/>
</dbReference>
<dbReference type="Pfam" id="PF01590">
    <property type="entry name" value="GAF"/>
    <property type="match status" value="1"/>
</dbReference>
<protein>
    <submittedName>
        <fullName evidence="7">Sigma-54-dependent Fis family transcriptional regulator</fullName>
    </submittedName>
</protein>
<reference evidence="7 8" key="1">
    <citation type="submission" date="2024-10" db="EMBL/GenBank/DDBJ databases">
        <title>The Natural Products Discovery Center: Release of the First 8490 Sequenced Strains for Exploring Actinobacteria Biosynthetic Diversity.</title>
        <authorList>
            <person name="Kalkreuter E."/>
            <person name="Kautsar S.A."/>
            <person name="Yang D."/>
            <person name="Bader C.D."/>
            <person name="Teijaro C.N."/>
            <person name="Fluegel L."/>
            <person name="Davis C.M."/>
            <person name="Simpson J.R."/>
            <person name="Lauterbach L."/>
            <person name="Steele A.D."/>
            <person name="Gui C."/>
            <person name="Meng S."/>
            <person name="Li G."/>
            <person name="Viehrig K."/>
            <person name="Ye F."/>
            <person name="Su P."/>
            <person name="Kiefer A.F."/>
            <person name="Nichols A."/>
            <person name="Cepeda A.J."/>
            <person name="Yan W."/>
            <person name="Fan B."/>
            <person name="Jiang Y."/>
            <person name="Adhikari A."/>
            <person name="Zheng C.-J."/>
            <person name="Schuster L."/>
            <person name="Cowan T.M."/>
            <person name="Smanski M.J."/>
            <person name="Chevrette M.G."/>
            <person name="De Carvalho L.P.S."/>
            <person name="Shen B."/>
        </authorList>
    </citation>
    <scope>NUCLEOTIDE SEQUENCE [LARGE SCALE GENOMIC DNA]</scope>
    <source>
        <strain evidence="7 8">NPDC004119</strain>
    </source>
</reference>
<keyword evidence="2" id="KW-0067">ATP-binding</keyword>
<dbReference type="EMBL" id="JBIAMT010000005">
    <property type="protein sequence ID" value="MFF0500006.1"/>
    <property type="molecule type" value="Genomic_DNA"/>
</dbReference>
<keyword evidence="5" id="KW-0804">Transcription</keyword>
<dbReference type="RefSeq" id="WP_387398977.1">
    <property type="nucleotide sequence ID" value="NZ_JBIAMT010000005.1"/>
</dbReference>
<evidence type="ECO:0000256" key="2">
    <source>
        <dbReference type="ARBA" id="ARBA00022840"/>
    </source>
</evidence>
<organism evidence="7 8">
    <name type="scientific">Nocardia aobensis</name>
    <dbReference type="NCBI Taxonomy" id="257277"/>
    <lineage>
        <taxon>Bacteria</taxon>
        <taxon>Bacillati</taxon>
        <taxon>Actinomycetota</taxon>
        <taxon>Actinomycetes</taxon>
        <taxon>Mycobacteriales</taxon>
        <taxon>Nocardiaceae</taxon>
        <taxon>Nocardia</taxon>
    </lineage>
</organism>
<evidence type="ECO:0000259" key="6">
    <source>
        <dbReference type="PROSITE" id="PS50045"/>
    </source>
</evidence>
<comment type="caution">
    <text evidence="7">The sequence shown here is derived from an EMBL/GenBank/DDBJ whole genome shotgun (WGS) entry which is preliminary data.</text>
</comment>
<sequence>MVSNEDTTSLLQRARDQFLSSGAVDDRLISGTIRNSWQRSVELRIHPDRVELPFVREPDLESPLVTAAAPVIHRLADDLATQAVSVVLTSADGLVLDRIAADARIRGALDAVQLASGYSYAEKFVGTNGIGTAAETGRPTYIRGGEHYLGTLGQLACVGAPIRDPMSSRVVGILDLTCWARKSDPVLVALAKTAGAQIEDRLRAQATESESALLETYLQQCRRYPGGVLAIGDDIMLMNRFLRQSLDALDQHAILELATDLQRSLTNTVSAVLPSGYVTKVIVTERTRPRTGRPNIVAHVTLSDRTHNRGQVVSRSPGVPGLAGRSSSWRRSCQQVERCCVDRSWVVLDGEAGSGRAKLAEMVARHLRPDRTVRVLRTGRYLGAEELIAALEAEVAKDDFDIVLADIDELPGGSVEAISTILQACTGRGWIAATICSTTKAPEVEAQILPMFMHTVPVPALRHRIEDLDELVPHLLRELTKGGDIRLSPGAHRQLTKLPWPGNVAQLRHVLVDTLTRQRSGVIMPDKLPPECHSITRRVLTSMEALERDAIVRSLHDHNGDKQAAAIDLGISRATMYRKIRQFGIAT</sequence>
<dbReference type="Pfam" id="PF02954">
    <property type="entry name" value="HTH_8"/>
    <property type="match status" value="1"/>
</dbReference>